<feature type="non-terminal residue" evidence="1">
    <location>
        <position position="1"/>
    </location>
</feature>
<organism evidence="1 2">
    <name type="scientific">Candidatus Abyssobacteria bacterium SURF_17</name>
    <dbReference type="NCBI Taxonomy" id="2093361"/>
    <lineage>
        <taxon>Bacteria</taxon>
        <taxon>Pseudomonadati</taxon>
        <taxon>Candidatus Hydrogenedentota</taxon>
        <taxon>Candidatus Abyssobacteria</taxon>
    </lineage>
</organism>
<name>A0A419F7E5_9BACT</name>
<dbReference type="InterPro" id="IPR017850">
    <property type="entry name" value="Alkaline_phosphatase_core_sf"/>
</dbReference>
<reference evidence="1 2" key="1">
    <citation type="journal article" date="2017" name="ISME J.">
        <title>Energy and carbon metabolisms in a deep terrestrial subsurface fluid microbial community.</title>
        <authorList>
            <person name="Momper L."/>
            <person name="Jungbluth S.P."/>
            <person name="Lee M.D."/>
            <person name="Amend J.P."/>
        </authorList>
    </citation>
    <scope>NUCLEOTIDE SEQUENCE [LARGE SCALE GENOMIC DNA]</scope>
    <source>
        <strain evidence="1">SURF_17</strain>
    </source>
</reference>
<evidence type="ECO:0000313" key="1">
    <source>
        <dbReference type="EMBL" id="RJP74338.1"/>
    </source>
</evidence>
<dbReference type="Proteomes" id="UP000285961">
    <property type="component" value="Unassembled WGS sequence"/>
</dbReference>
<dbReference type="AlphaFoldDB" id="A0A419F7E5"/>
<gene>
    <name evidence="1" type="ORF">C4532_02695</name>
</gene>
<accession>A0A419F7E5</accession>
<sequence>LLRKGRAFWQTLEEHGIPTTVIKMPANFPPAESKGLSLSGMGTPDILGTYGTFSFYTDAPERFDEEEVTGGKIYPVTVQNNVVQAQLLGPRNSFRKDQPHITVDFTVRIDPASSIAKIAVQDEEMLLKVGEWSDWTHVKFVAVPFLQSVSGICRFYLKEVQPDLGLYVSPINIDPLNPALPISTPADYSAELAEEIGCFYTQGMPEDTKAFTADVLGIPDYLGQTGIVLRERLALYDKVLEKFDSGLLFFYFCSLDQNSHMLWWLIDPKHPIYDEKLAEQYGHVLYDIYGQMDKVLGKALKKVDADTTLIVMSDHGFAPFYRAFNMNTWLKDNGYITLTNDSEGEFYSNVNWAKTRAYGLGLNGLYVNLRGREGMGIVEPSEKDALLDEIAQKLLAVRDPKTGEQAILHVYKSREVFSNPDEKIMADAIIGYNWGYRSSWETAIGSFPKELFYDNDERWSGDHCMAAEIVPGVFLSNRKLKAANPRLQDLTPTILQEFGIKPPDTMTGKPVF</sequence>
<protein>
    <recommendedName>
        <fullName evidence="3">Nucleotide pyrophosphatase</fullName>
    </recommendedName>
</protein>
<proteinExistence type="predicted"/>
<evidence type="ECO:0000313" key="2">
    <source>
        <dbReference type="Proteomes" id="UP000285961"/>
    </source>
</evidence>
<dbReference type="Pfam" id="PF01663">
    <property type="entry name" value="Phosphodiest"/>
    <property type="match status" value="1"/>
</dbReference>
<dbReference type="Gene3D" id="3.40.720.10">
    <property type="entry name" value="Alkaline Phosphatase, subunit A"/>
    <property type="match status" value="1"/>
</dbReference>
<dbReference type="InterPro" id="IPR002591">
    <property type="entry name" value="Phosphodiest/P_Trfase"/>
</dbReference>
<dbReference type="SUPFAM" id="SSF53649">
    <property type="entry name" value="Alkaline phosphatase-like"/>
    <property type="match status" value="1"/>
</dbReference>
<dbReference type="EMBL" id="QZKI01000016">
    <property type="protein sequence ID" value="RJP74338.1"/>
    <property type="molecule type" value="Genomic_DNA"/>
</dbReference>
<comment type="caution">
    <text evidence="1">The sequence shown here is derived from an EMBL/GenBank/DDBJ whole genome shotgun (WGS) entry which is preliminary data.</text>
</comment>
<evidence type="ECO:0008006" key="3">
    <source>
        <dbReference type="Google" id="ProtNLM"/>
    </source>
</evidence>